<accession>A0A1B6FT78</accession>
<protein>
    <submittedName>
        <fullName evidence="2">Uncharacterized protein</fullName>
    </submittedName>
</protein>
<evidence type="ECO:0000256" key="1">
    <source>
        <dbReference type="SAM" id="MobiDB-lite"/>
    </source>
</evidence>
<reference evidence="2" key="1">
    <citation type="submission" date="2015-11" db="EMBL/GenBank/DDBJ databases">
        <title>De novo transcriptome assembly of four potential Pierce s Disease insect vectors from Arizona vineyards.</title>
        <authorList>
            <person name="Tassone E.E."/>
        </authorList>
    </citation>
    <scope>NUCLEOTIDE SEQUENCE</scope>
</reference>
<evidence type="ECO:0000313" key="2">
    <source>
        <dbReference type="EMBL" id="JAS53398.1"/>
    </source>
</evidence>
<organism evidence="2">
    <name type="scientific">Cuerna arida</name>
    <dbReference type="NCBI Taxonomy" id="1464854"/>
    <lineage>
        <taxon>Eukaryota</taxon>
        <taxon>Metazoa</taxon>
        <taxon>Ecdysozoa</taxon>
        <taxon>Arthropoda</taxon>
        <taxon>Hexapoda</taxon>
        <taxon>Insecta</taxon>
        <taxon>Pterygota</taxon>
        <taxon>Neoptera</taxon>
        <taxon>Paraneoptera</taxon>
        <taxon>Hemiptera</taxon>
        <taxon>Auchenorrhyncha</taxon>
        <taxon>Membracoidea</taxon>
        <taxon>Cicadellidae</taxon>
        <taxon>Cicadellinae</taxon>
        <taxon>Proconiini</taxon>
        <taxon>Cuerna</taxon>
    </lineage>
</organism>
<feature type="region of interest" description="Disordered" evidence="1">
    <location>
        <begin position="505"/>
        <end position="526"/>
    </location>
</feature>
<dbReference type="EMBL" id="GECZ01016371">
    <property type="protein sequence ID" value="JAS53398.1"/>
    <property type="molecule type" value="Transcribed_RNA"/>
</dbReference>
<proteinExistence type="predicted"/>
<name>A0A1B6FT78_9HEMI</name>
<dbReference type="AlphaFoldDB" id="A0A1B6FT78"/>
<feature type="non-terminal residue" evidence="2">
    <location>
        <position position="1"/>
    </location>
</feature>
<gene>
    <name evidence="2" type="ORF">g.32913</name>
</gene>
<sequence length="526" mass="58229">PIDVVRDRFVRQRTLEMASKILLGVMALLLTDNLAYSQSVDTTVSDYIYWKKADITQWHQYFPSRVLEEERQTNVAAVAAVSSLASSLSSSLSKMVEFQAQELLTAQQMVAGTDAEGCVNGISGYMTKAINDEISTYNDCAADALSNLNRLNKTLSSLKTKYMTAYQKALARIDVCAKNYPNKDSLDRLKSCVESMNNMYFTTANATQKAVFPSPSMTYFQSVVVGCASNAATAVASKGSQFLQKLLDCSVLDSNIDHAAYAEELNQWQGYNDTLASQIITAQDKNYNQVWAVENQTISYYSLQKEILEKYVIESRGFSFYLNRMYSYLSDYYNTIIATSVDNPGDAACLTSAKSSLQLVVNTAANRSLSCDYDIVNNTRQMMDQVSRDFLRLNTLMPAIGNAALLNCIVKGYVYAPNTIDNCFNLVSLEFDIEYTDRNADITKNVDILNAYINSFFSGSDLPCGGTTLKAAYLAAEVTLYNLQRCLYITSGTIYSVTTPQPITTPGSITTSQPSTTSQPNSTSYW</sequence>